<dbReference type="PRINTS" id="PR00702">
    <property type="entry name" value="ACRIFLAVINRP"/>
</dbReference>
<feature type="transmembrane region" description="Helical" evidence="9">
    <location>
        <begin position="977"/>
        <end position="996"/>
    </location>
</feature>
<evidence type="ECO:0000256" key="6">
    <source>
        <dbReference type="ARBA" id="ARBA00022692"/>
    </source>
</evidence>
<dbReference type="NCBIfam" id="TIGR00915">
    <property type="entry name" value="2A0602"/>
    <property type="match status" value="1"/>
</dbReference>
<reference evidence="11 12" key="1">
    <citation type="submission" date="2023-07" db="EMBL/GenBank/DDBJ databases">
        <title>Genomic Encyclopedia of Type Strains, Phase IV (KMG-IV): sequencing the most valuable type-strain genomes for metagenomic binning, comparative biology and taxonomic classification.</title>
        <authorList>
            <person name="Goeker M."/>
        </authorList>
    </citation>
    <scope>NUCLEOTIDE SEQUENCE [LARGE SCALE GENOMIC DNA]</scope>
    <source>
        <strain evidence="11 12">DSM 19619</strain>
    </source>
</reference>
<dbReference type="Proteomes" id="UP001242480">
    <property type="component" value="Unassembled WGS sequence"/>
</dbReference>
<comment type="caution">
    <text evidence="11">The sequence shown here is derived from an EMBL/GenBank/DDBJ whole genome shotgun (WGS) entry which is preliminary data.</text>
</comment>
<evidence type="ECO:0000256" key="1">
    <source>
        <dbReference type="ARBA" id="ARBA00004429"/>
    </source>
</evidence>
<dbReference type="Gene3D" id="3.30.70.1320">
    <property type="entry name" value="Multidrug efflux transporter AcrB pore domain like"/>
    <property type="match status" value="1"/>
</dbReference>
<dbReference type="PANTHER" id="PTHR32063">
    <property type="match status" value="1"/>
</dbReference>
<protein>
    <recommendedName>
        <fullName evidence="9">Efflux pump membrane transporter</fullName>
    </recommendedName>
</protein>
<evidence type="ECO:0000256" key="2">
    <source>
        <dbReference type="ARBA" id="ARBA00010942"/>
    </source>
</evidence>
<name>A0ABU0IZS2_9HYPH</name>
<feature type="transmembrane region" description="Helical" evidence="9">
    <location>
        <begin position="900"/>
        <end position="922"/>
    </location>
</feature>
<dbReference type="InterPro" id="IPR000731">
    <property type="entry name" value="SSD"/>
</dbReference>
<comment type="subcellular location">
    <subcellularLocation>
        <location evidence="1 9">Cell inner membrane</location>
        <topology evidence="1 9">Multi-pass membrane protein</topology>
    </subcellularLocation>
</comment>
<feature type="transmembrane region" description="Helical" evidence="9">
    <location>
        <begin position="12"/>
        <end position="34"/>
    </location>
</feature>
<dbReference type="SUPFAM" id="SSF82693">
    <property type="entry name" value="Multidrug efflux transporter AcrB pore domain, PN1, PN2, PC1 and PC2 subdomains"/>
    <property type="match status" value="4"/>
</dbReference>
<feature type="transmembrane region" description="Helical" evidence="9">
    <location>
        <begin position="372"/>
        <end position="392"/>
    </location>
</feature>
<feature type="transmembrane region" description="Helical" evidence="9">
    <location>
        <begin position="347"/>
        <end position="365"/>
    </location>
</feature>
<organism evidence="11 12">
    <name type="scientific">Labrys wisconsinensis</name>
    <dbReference type="NCBI Taxonomy" id="425677"/>
    <lineage>
        <taxon>Bacteria</taxon>
        <taxon>Pseudomonadati</taxon>
        <taxon>Pseudomonadota</taxon>
        <taxon>Alphaproteobacteria</taxon>
        <taxon>Hyphomicrobiales</taxon>
        <taxon>Xanthobacteraceae</taxon>
        <taxon>Labrys</taxon>
    </lineage>
</organism>
<feature type="transmembrane region" description="Helical" evidence="9">
    <location>
        <begin position="440"/>
        <end position="460"/>
    </location>
</feature>
<dbReference type="PANTHER" id="PTHR32063:SF11">
    <property type="entry name" value="CATION OR DRUG EFFLUX SYSTEM PROTEIN"/>
    <property type="match status" value="1"/>
</dbReference>
<dbReference type="EMBL" id="JAUSVX010000001">
    <property type="protein sequence ID" value="MDQ0467513.1"/>
    <property type="molecule type" value="Genomic_DNA"/>
</dbReference>
<evidence type="ECO:0000256" key="8">
    <source>
        <dbReference type="ARBA" id="ARBA00023136"/>
    </source>
</evidence>
<feature type="transmembrane region" description="Helical" evidence="9">
    <location>
        <begin position="542"/>
        <end position="559"/>
    </location>
</feature>
<evidence type="ECO:0000313" key="12">
    <source>
        <dbReference type="Proteomes" id="UP001242480"/>
    </source>
</evidence>
<feature type="transmembrane region" description="Helical" evidence="9">
    <location>
        <begin position="472"/>
        <end position="499"/>
    </location>
</feature>
<dbReference type="Pfam" id="PF00873">
    <property type="entry name" value="ACR_tran"/>
    <property type="match status" value="1"/>
</dbReference>
<evidence type="ECO:0000256" key="5">
    <source>
        <dbReference type="ARBA" id="ARBA00022519"/>
    </source>
</evidence>
<keyword evidence="6 9" id="KW-0812">Transmembrane</keyword>
<feature type="transmembrane region" description="Helical" evidence="9">
    <location>
        <begin position="875"/>
        <end position="893"/>
    </location>
</feature>
<proteinExistence type="inferred from homology"/>
<keyword evidence="12" id="KW-1185">Reference proteome</keyword>
<dbReference type="Gene3D" id="3.30.2090.10">
    <property type="entry name" value="Multidrug efflux transporter AcrB TolC docking domain, DN and DC subdomains"/>
    <property type="match status" value="2"/>
</dbReference>
<dbReference type="InterPro" id="IPR027463">
    <property type="entry name" value="AcrB_DN_DC_subdom"/>
</dbReference>
<gene>
    <name evidence="11" type="ORF">QO011_000508</name>
</gene>
<keyword evidence="7 9" id="KW-1133">Transmembrane helix</keyword>
<evidence type="ECO:0000313" key="11">
    <source>
        <dbReference type="EMBL" id="MDQ0467513.1"/>
    </source>
</evidence>
<evidence type="ECO:0000256" key="3">
    <source>
        <dbReference type="ARBA" id="ARBA00022448"/>
    </source>
</evidence>
<feature type="transmembrane region" description="Helical" evidence="9">
    <location>
        <begin position="1008"/>
        <end position="1031"/>
    </location>
</feature>
<dbReference type="SUPFAM" id="SSF82714">
    <property type="entry name" value="Multidrug efflux transporter AcrB TolC docking domain, DN and DC subdomains"/>
    <property type="match status" value="2"/>
</dbReference>
<feature type="transmembrane region" description="Helical" evidence="9">
    <location>
        <begin position="398"/>
        <end position="419"/>
    </location>
</feature>
<keyword evidence="4" id="KW-1003">Cell membrane</keyword>
<dbReference type="Gene3D" id="1.20.1640.10">
    <property type="entry name" value="Multidrug efflux transporter AcrB transmembrane domain"/>
    <property type="match status" value="2"/>
</dbReference>
<keyword evidence="5 9" id="KW-0997">Cell inner membrane</keyword>
<evidence type="ECO:0000256" key="9">
    <source>
        <dbReference type="RuleBase" id="RU364070"/>
    </source>
</evidence>
<keyword evidence="3 9" id="KW-0813">Transport</keyword>
<dbReference type="Gene3D" id="3.30.70.1440">
    <property type="entry name" value="Multidrug efflux transporter AcrB pore domain"/>
    <property type="match status" value="1"/>
</dbReference>
<dbReference type="NCBIfam" id="NF000282">
    <property type="entry name" value="RND_permease_1"/>
    <property type="match status" value="1"/>
</dbReference>
<dbReference type="RefSeq" id="WP_307267214.1">
    <property type="nucleotide sequence ID" value="NZ_JAUSVX010000001.1"/>
</dbReference>
<sequence>MKFSHFFVDRPIFAAVVSIFVVVVGLVTLVQLPVAQYPSIAPPTVRVQAYYPGANAETIAETVATPLEQQINGVEGMIYQTSQATNDGSLTITVTFETGTNLDIAQVQVQNRVAAAEPRLPADVRALGVTVNKAASDFLLIVSLFSPDGSQSDYDMSNFALVNIKDVISRVYGVGDTFMFGVREPSLRVWLDPDRLAAFGLTAGDIVAALQEQNVQVSGGTLGAAPTPSGQSFEVTITTQGRFQDAEQFRDVIVKSTADGRVLHLRDIARVEIGARAYGSNLYLDGAPSVGIAVQQRPGSNALTAAEAVKATMEQIKTTFPKGLDYSIVYNPTEFVQASITSVQETFIEAIVLVVLVIIVFLQSIRAAIIPVLAIPVSLVGTFFIMGAFGYSVNMLTLFGLILAIGIVVDDAIIVVENVERNMREGMTPREAAHRTMDEVGTALIAIALVLCAVFVPTAFIPGISGQFYQQFAVTIAAATVISAFNSLTLSPALAALLLKPHNTGRHRKGIGERLADLFNRGFDRMSNGYAGTVGFVTGHRILFLLIYCGLGYATYAVFNRVPTGFIPPTDQGYAIVAAQLPDGASLERTDATVKKALDIIKDVPGVGHTIGVAGFSGATFTAASNAAAIFVPLRPFDERIAKGETADSIVAEIQKRLFAIQDGFIIVIKPPSIQGLGQGGGFKMMVQDRGNIGLRELEKRTQALIAKANQTPGLIGVFTTFSTRSPQLYVDIDRTKARMLGVPVGNIFQALQVYVGSAYVNDFSYLGRSYQVNAQADGLFRVDTDDLSKIKVRSSAGALVPLGTVVSFRNTTGPTAVTRYNIYPAITVQGSTLPGVSSTIALDLMEKIAAETLGQGAGFEWTDLSYQERHVGNTAQYVFAIAVLFVFLFLAAQYESWSLPLAIILIVPLAILAALGGVMFRGMDNNILTQISFVVLIGLAAKNAILIVEFARQREDHGDTPVQAVVEACRLRLRPILMTSFAFILGVVPLAIATGPGSELRQAIGTAVAFGMTGVTVLGLFLTPVFYVVIRAVMRRLFREQKREALRPETLSEPPGV</sequence>
<dbReference type="PROSITE" id="PS50156">
    <property type="entry name" value="SSD"/>
    <property type="match status" value="1"/>
</dbReference>
<evidence type="ECO:0000256" key="7">
    <source>
        <dbReference type="ARBA" id="ARBA00022989"/>
    </source>
</evidence>
<dbReference type="SUPFAM" id="SSF82866">
    <property type="entry name" value="Multidrug efflux transporter AcrB transmembrane domain"/>
    <property type="match status" value="2"/>
</dbReference>
<comment type="similarity">
    <text evidence="2 9">Belongs to the resistance-nodulation-cell division (RND) (TC 2.A.6) family.</text>
</comment>
<dbReference type="InterPro" id="IPR001036">
    <property type="entry name" value="Acrflvin-R"/>
</dbReference>
<evidence type="ECO:0000256" key="4">
    <source>
        <dbReference type="ARBA" id="ARBA00022475"/>
    </source>
</evidence>
<keyword evidence="8 9" id="KW-0472">Membrane</keyword>
<dbReference type="Gene3D" id="3.30.70.1430">
    <property type="entry name" value="Multidrug efflux transporter AcrB pore domain"/>
    <property type="match status" value="2"/>
</dbReference>
<accession>A0ABU0IZS2</accession>
<feature type="domain" description="SSD" evidence="10">
    <location>
        <begin position="368"/>
        <end position="497"/>
    </location>
</feature>
<feature type="transmembrane region" description="Helical" evidence="9">
    <location>
        <begin position="928"/>
        <end position="949"/>
    </location>
</feature>
<evidence type="ECO:0000259" key="10">
    <source>
        <dbReference type="PROSITE" id="PS50156"/>
    </source>
</evidence>
<dbReference type="InterPro" id="IPR004764">
    <property type="entry name" value="MdtF-like"/>
</dbReference>